<name>A0A9P9BP34_9PEZI</name>
<feature type="compositionally biased region" description="Polar residues" evidence="1">
    <location>
        <begin position="1"/>
        <end position="14"/>
    </location>
</feature>
<dbReference type="EMBL" id="JAGTJQ010000004">
    <property type="protein sequence ID" value="KAH7032724.1"/>
    <property type="molecule type" value="Genomic_DNA"/>
</dbReference>
<evidence type="ECO:0000313" key="3">
    <source>
        <dbReference type="Proteomes" id="UP000756346"/>
    </source>
</evidence>
<comment type="caution">
    <text evidence="2">The sequence shown here is derived from an EMBL/GenBank/DDBJ whole genome shotgun (WGS) entry which is preliminary data.</text>
</comment>
<dbReference type="RefSeq" id="XP_046013556.1">
    <property type="nucleotide sequence ID" value="XM_046153476.1"/>
</dbReference>
<dbReference type="Proteomes" id="UP000756346">
    <property type="component" value="Unassembled WGS sequence"/>
</dbReference>
<feature type="region of interest" description="Disordered" evidence="1">
    <location>
        <begin position="1"/>
        <end position="25"/>
    </location>
</feature>
<protein>
    <submittedName>
        <fullName evidence="2">Uncharacterized protein</fullName>
    </submittedName>
</protein>
<reference evidence="2" key="1">
    <citation type="journal article" date="2021" name="Nat. Commun.">
        <title>Genetic determinants of endophytism in the Arabidopsis root mycobiome.</title>
        <authorList>
            <person name="Mesny F."/>
            <person name="Miyauchi S."/>
            <person name="Thiergart T."/>
            <person name="Pickel B."/>
            <person name="Atanasova L."/>
            <person name="Karlsson M."/>
            <person name="Huettel B."/>
            <person name="Barry K.W."/>
            <person name="Haridas S."/>
            <person name="Chen C."/>
            <person name="Bauer D."/>
            <person name="Andreopoulos W."/>
            <person name="Pangilinan J."/>
            <person name="LaButti K."/>
            <person name="Riley R."/>
            <person name="Lipzen A."/>
            <person name="Clum A."/>
            <person name="Drula E."/>
            <person name="Henrissat B."/>
            <person name="Kohler A."/>
            <person name="Grigoriev I.V."/>
            <person name="Martin F.M."/>
            <person name="Hacquard S."/>
        </authorList>
    </citation>
    <scope>NUCLEOTIDE SEQUENCE</scope>
    <source>
        <strain evidence="2">MPI-CAGE-CH-0230</strain>
    </source>
</reference>
<dbReference type="AlphaFoldDB" id="A0A9P9BP34"/>
<organism evidence="2 3">
    <name type="scientific">Microdochium trichocladiopsis</name>
    <dbReference type="NCBI Taxonomy" id="1682393"/>
    <lineage>
        <taxon>Eukaryota</taxon>
        <taxon>Fungi</taxon>
        <taxon>Dikarya</taxon>
        <taxon>Ascomycota</taxon>
        <taxon>Pezizomycotina</taxon>
        <taxon>Sordariomycetes</taxon>
        <taxon>Xylariomycetidae</taxon>
        <taxon>Xylariales</taxon>
        <taxon>Microdochiaceae</taxon>
        <taxon>Microdochium</taxon>
    </lineage>
</organism>
<keyword evidence="3" id="KW-1185">Reference proteome</keyword>
<sequence length="195" mass="20961">MSTAQSRQPVTTHPGQHPGGSAPSASVASMCCMPNHWSEEYPSRVLEVLPSQDASHASMASGRLGYAGRTAALARFPSLYRPCVLCQPGVRHAPQIGPSFATMDERKCTGSRFWRVAVLWILQTPPRVRLEAGTVWAARRMSSRGAIPASAARPFREAHAILTILAPLFNGACHLWSPTDGHTSHVLKSANSGVL</sequence>
<evidence type="ECO:0000313" key="2">
    <source>
        <dbReference type="EMBL" id="KAH7032724.1"/>
    </source>
</evidence>
<accession>A0A9P9BP34</accession>
<evidence type="ECO:0000256" key="1">
    <source>
        <dbReference type="SAM" id="MobiDB-lite"/>
    </source>
</evidence>
<dbReference type="GeneID" id="70183022"/>
<proteinExistence type="predicted"/>
<gene>
    <name evidence="2" type="ORF">B0I36DRAFT_319919</name>
</gene>